<dbReference type="PROSITE" id="PS01081">
    <property type="entry name" value="HTH_TETR_1"/>
    <property type="match status" value="1"/>
</dbReference>
<protein>
    <submittedName>
        <fullName evidence="6">Autoregulator receptor protein</fullName>
    </submittedName>
</protein>
<dbReference type="SUPFAM" id="SSF48498">
    <property type="entry name" value="Tetracyclin repressor-like, C-terminal domain"/>
    <property type="match status" value="1"/>
</dbReference>
<dbReference type="Proteomes" id="UP000217676">
    <property type="component" value="Chromosome"/>
</dbReference>
<dbReference type="KEGG" id="slau:SLA_3009"/>
<keyword evidence="3" id="KW-0804">Transcription</keyword>
<dbReference type="InterPro" id="IPR047923">
    <property type="entry name" value="ArpA-like"/>
</dbReference>
<evidence type="ECO:0000313" key="7">
    <source>
        <dbReference type="Proteomes" id="UP000217676"/>
    </source>
</evidence>
<dbReference type="InterPro" id="IPR023772">
    <property type="entry name" value="DNA-bd_HTH_TetR-type_CS"/>
</dbReference>
<evidence type="ECO:0000256" key="4">
    <source>
        <dbReference type="PROSITE-ProRule" id="PRU00335"/>
    </source>
</evidence>
<keyword evidence="1" id="KW-0805">Transcription regulation</keyword>
<dbReference type="InterPro" id="IPR009057">
    <property type="entry name" value="Homeodomain-like_sf"/>
</dbReference>
<evidence type="ECO:0000259" key="5">
    <source>
        <dbReference type="PROSITE" id="PS50977"/>
    </source>
</evidence>
<dbReference type="SUPFAM" id="SSF46689">
    <property type="entry name" value="Homeodomain-like"/>
    <property type="match status" value="1"/>
</dbReference>
<dbReference type="PRINTS" id="PR00455">
    <property type="entry name" value="HTHTETR"/>
</dbReference>
<dbReference type="PANTHER" id="PTHR30055">
    <property type="entry name" value="HTH-TYPE TRANSCRIPTIONAL REGULATOR RUTR"/>
    <property type="match status" value="1"/>
</dbReference>
<dbReference type="Pfam" id="PF00440">
    <property type="entry name" value="TetR_N"/>
    <property type="match status" value="1"/>
</dbReference>
<dbReference type="GO" id="GO:0000976">
    <property type="term" value="F:transcription cis-regulatory region binding"/>
    <property type="evidence" value="ECO:0007669"/>
    <property type="project" value="TreeGrafter"/>
</dbReference>
<dbReference type="NCBIfam" id="NF041196">
    <property type="entry name" value="ScbR_bind_reg"/>
    <property type="match status" value="1"/>
</dbReference>
<keyword evidence="7" id="KW-1185">Reference proteome</keyword>
<dbReference type="PROSITE" id="PS50977">
    <property type="entry name" value="HTH_TETR_2"/>
    <property type="match status" value="1"/>
</dbReference>
<dbReference type="GO" id="GO:0003700">
    <property type="term" value="F:DNA-binding transcription factor activity"/>
    <property type="evidence" value="ECO:0007669"/>
    <property type="project" value="TreeGrafter"/>
</dbReference>
<dbReference type="InterPro" id="IPR050109">
    <property type="entry name" value="HTH-type_TetR-like_transc_reg"/>
</dbReference>
<dbReference type="InterPro" id="IPR036271">
    <property type="entry name" value="Tet_transcr_reg_TetR-rel_C_sf"/>
</dbReference>
<dbReference type="PANTHER" id="PTHR30055:SF234">
    <property type="entry name" value="HTH-TYPE TRANSCRIPTIONAL REGULATOR BETI"/>
    <property type="match status" value="1"/>
</dbReference>
<dbReference type="EMBL" id="AP017424">
    <property type="protein sequence ID" value="BAU83924.1"/>
    <property type="molecule type" value="Genomic_DNA"/>
</dbReference>
<evidence type="ECO:0000256" key="1">
    <source>
        <dbReference type="ARBA" id="ARBA00023015"/>
    </source>
</evidence>
<keyword evidence="6" id="KW-0675">Receptor</keyword>
<gene>
    <name evidence="6" type="ORF">SLA_3009</name>
</gene>
<evidence type="ECO:0000313" key="6">
    <source>
        <dbReference type="EMBL" id="BAU83924.1"/>
    </source>
</evidence>
<organism evidence="6 7">
    <name type="scientific">Streptomyces laurentii</name>
    <dbReference type="NCBI Taxonomy" id="39478"/>
    <lineage>
        <taxon>Bacteria</taxon>
        <taxon>Bacillati</taxon>
        <taxon>Actinomycetota</taxon>
        <taxon>Actinomycetes</taxon>
        <taxon>Kitasatosporales</taxon>
        <taxon>Streptomycetaceae</taxon>
        <taxon>Streptomyces</taxon>
    </lineage>
</organism>
<evidence type="ECO:0000256" key="3">
    <source>
        <dbReference type="ARBA" id="ARBA00023163"/>
    </source>
</evidence>
<dbReference type="AlphaFoldDB" id="A0A160NZU7"/>
<feature type="domain" description="HTH tetR-type" evidence="5">
    <location>
        <begin position="8"/>
        <end position="68"/>
    </location>
</feature>
<name>A0A160NZU7_STRLU</name>
<proteinExistence type="predicted"/>
<sequence>MARQERAIRTRQKILLAAAGLFDEVGYEAATIAEVLRRCGVTKGALYFHFTSKEELAQEVLAAQIAMLPPVPPRPLLLQTLTDEALVLAHLLRVADPLVRGSVRLTVDQGSPHDGLDRRIPMRGWIDRTAEVFTRARAAGELLPHVDIPAMAHLFTASFIGVQVLSKIMTGHADMVERVSDLMRTTMSSVAVPGVLVRLDFSPSRAWPAYEEALRAGGTRPPAPAPASE</sequence>
<reference evidence="6 7" key="1">
    <citation type="journal article" date="2016" name="Genome Announc.">
        <title>Complete Genome Sequence of Thiostrepton-Producing Streptomyces laurentii ATCC 31255.</title>
        <authorList>
            <person name="Doi K."/>
            <person name="Fujino Y."/>
            <person name="Nagayoshi Y."/>
            <person name="Ohshima T."/>
            <person name="Ogata S."/>
        </authorList>
    </citation>
    <scope>NUCLEOTIDE SEQUENCE [LARGE SCALE GENOMIC DNA]</scope>
    <source>
        <strain evidence="6 7">ATCC 31255</strain>
    </source>
</reference>
<dbReference type="InterPro" id="IPR001647">
    <property type="entry name" value="HTH_TetR"/>
</dbReference>
<evidence type="ECO:0000256" key="2">
    <source>
        <dbReference type="ARBA" id="ARBA00023125"/>
    </source>
</evidence>
<feature type="DNA-binding region" description="H-T-H motif" evidence="4">
    <location>
        <begin position="31"/>
        <end position="50"/>
    </location>
</feature>
<dbReference type="Gene3D" id="1.10.357.10">
    <property type="entry name" value="Tetracycline Repressor, domain 2"/>
    <property type="match status" value="1"/>
</dbReference>
<keyword evidence="2 4" id="KW-0238">DNA-binding</keyword>
<accession>A0A160NZU7</accession>